<sequence>NGFGYHLKTIDLIPCPDALSGLDKGRSGISHRIPRSGGLVDYDDDEDDEDYRPPPRKQPDAMDEDDGAMESLRLKRKPLKEKTPELGKKQRLNKSTKSKDSVFAALCSTLSQAVLPGKRGSNSNTTPGSSQAGESNKGSDEKNGQETEALISRGSPDSSSSKEETVDLVGWKFGLQNTKERSSQEDQERTKGWVGEGSGVTSCSVTRRYTLLIDVRIGIDLNPEFVLKLRLPTWDRFPIIHMWCDFFPLGGGCSWKVRTRGEAVLENATDIGSNMTPQAFTGDTCPAHSDRLFPRLSDLI</sequence>
<feature type="compositionally biased region" description="Polar residues" evidence="1">
    <location>
        <begin position="120"/>
        <end position="136"/>
    </location>
</feature>
<feature type="region of interest" description="Disordered" evidence="1">
    <location>
        <begin position="177"/>
        <end position="196"/>
    </location>
</feature>
<feature type="non-terminal residue" evidence="2">
    <location>
        <position position="1"/>
    </location>
</feature>
<accession>A0A2I0LCA1</accession>
<gene>
    <name evidence="2" type="ORF">CRG98_001359</name>
</gene>
<keyword evidence="3" id="KW-1185">Reference proteome</keyword>
<dbReference type="Proteomes" id="UP000233551">
    <property type="component" value="Unassembled WGS sequence"/>
</dbReference>
<name>A0A2I0LCA1_PUNGR</name>
<feature type="compositionally biased region" description="Basic and acidic residues" evidence="1">
    <location>
        <begin position="178"/>
        <end position="191"/>
    </location>
</feature>
<reference evidence="2 3" key="1">
    <citation type="submission" date="2017-11" db="EMBL/GenBank/DDBJ databases">
        <title>De-novo sequencing of pomegranate (Punica granatum L.) genome.</title>
        <authorList>
            <person name="Akparov Z."/>
            <person name="Amiraslanov A."/>
            <person name="Hajiyeva S."/>
            <person name="Abbasov M."/>
            <person name="Kaur K."/>
            <person name="Hamwieh A."/>
            <person name="Solovyev V."/>
            <person name="Salamov A."/>
            <person name="Braich B."/>
            <person name="Kosarev P."/>
            <person name="Mahmoud A."/>
            <person name="Hajiyev E."/>
            <person name="Babayeva S."/>
            <person name="Izzatullayeva V."/>
            <person name="Mammadov A."/>
            <person name="Mammadov A."/>
            <person name="Sharifova S."/>
            <person name="Ojaghi J."/>
            <person name="Eynullazada K."/>
            <person name="Bayramov B."/>
            <person name="Abdulazimova A."/>
            <person name="Shahmuradov I."/>
        </authorList>
    </citation>
    <scope>NUCLEOTIDE SEQUENCE [LARGE SCALE GENOMIC DNA]</scope>
    <source>
        <strain evidence="3">cv. AG2017</strain>
        <tissue evidence="2">Leaf</tissue>
    </source>
</reference>
<dbReference type="AlphaFoldDB" id="A0A2I0LCA1"/>
<dbReference type="EMBL" id="PGOL01000056">
    <property type="protein sequence ID" value="PKI78301.1"/>
    <property type="molecule type" value="Genomic_DNA"/>
</dbReference>
<feature type="compositionally biased region" description="Basic and acidic residues" evidence="1">
    <location>
        <begin position="51"/>
        <end position="60"/>
    </location>
</feature>
<evidence type="ECO:0000313" key="3">
    <source>
        <dbReference type="Proteomes" id="UP000233551"/>
    </source>
</evidence>
<proteinExistence type="predicted"/>
<evidence type="ECO:0000256" key="1">
    <source>
        <dbReference type="SAM" id="MobiDB-lite"/>
    </source>
</evidence>
<feature type="region of interest" description="Disordered" evidence="1">
    <location>
        <begin position="26"/>
        <end position="98"/>
    </location>
</feature>
<evidence type="ECO:0000313" key="2">
    <source>
        <dbReference type="EMBL" id="PKI78301.1"/>
    </source>
</evidence>
<protein>
    <submittedName>
        <fullName evidence="2">Uncharacterized protein</fullName>
    </submittedName>
</protein>
<feature type="region of interest" description="Disordered" evidence="1">
    <location>
        <begin position="115"/>
        <end position="163"/>
    </location>
</feature>
<comment type="caution">
    <text evidence="2">The sequence shown here is derived from an EMBL/GenBank/DDBJ whole genome shotgun (WGS) entry which is preliminary data.</text>
</comment>
<dbReference type="STRING" id="22663.A0A2I0LCA1"/>
<organism evidence="2 3">
    <name type="scientific">Punica granatum</name>
    <name type="common">Pomegranate</name>
    <dbReference type="NCBI Taxonomy" id="22663"/>
    <lineage>
        <taxon>Eukaryota</taxon>
        <taxon>Viridiplantae</taxon>
        <taxon>Streptophyta</taxon>
        <taxon>Embryophyta</taxon>
        <taxon>Tracheophyta</taxon>
        <taxon>Spermatophyta</taxon>
        <taxon>Magnoliopsida</taxon>
        <taxon>eudicotyledons</taxon>
        <taxon>Gunneridae</taxon>
        <taxon>Pentapetalae</taxon>
        <taxon>rosids</taxon>
        <taxon>malvids</taxon>
        <taxon>Myrtales</taxon>
        <taxon>Lythraceae</taxon>
        <taxon>Punica</taxon>
    </lineage>
</organism>
<feature type="compositionally biased region" description="Acidic residues" evidence="1">
    <location>
        <begin position="41"/>
        <end position="50"/>
    </location>
</feature>